<evidence type="ECO:0000256" key="6">
    <source>
        <dbReference type="ARBA" id="ARBA00022989"/>
    </source>
</evidence>
<dbReference type="Pfam" id="PF00858">
    <property type="entry name" value="ASC"/>
    <property type="match status" value="1"/>
</dbReference>
<evidence type="ECO:0000256" key="9">
    <source>
        <dbReference type="ARBA" id="ARBA00023136"/>
    </source>
</evidence>
<evidence type="ECO:0000256" key="11">
    <source>
        <dbReference type="ARBA" id="ARBA00023303"/>
    </source>
</evidence>
<comment type="subcellular location">
    <subcellularLocation>
        <location evidence="1">Membrane</location>
        <topology evidence="1">Multi-pass membrane protein</topology>
    </subcellularLocation>
</comment>
<keyword evidence="11 12" id="KW-0407">Ion channel</keyword>
<organism evidence="14 15">
    <name type="scientific">Araneus ventricosus</name>
    <name type="common">Orbweaver spider</name>
    <name type="synonym">Epeira ventricosa</name>
    <dbReference type="NCBI Taxonomy" id="182803"/>
    <lineage>
        <taxon>Eukaryota</taxon>
        <taxon>Metazoa</taxon>
        <taxon>Ecdysozoa</taxon>
        <taxon>Arthropoda</taxon>
        <taxon>Chelicerata</taxon>
        <taxon>Arachnida</taxon>
        <taxon>Araneae</taxon>
        <taxon>Araneomorphae</taxon>
        <taxon>Entelegynae</taxon>
        <taxon>Araneoidea</taxon>
        <taxon>Araneidae</taxon>
        <taxon>Araneus</taxon>
    </lineage>
</organism>
<keyword evidence="6 13" id="KW-1133">Transmembrane helix</keyword>
<dbReference type="AlphaFoldDB" id="A0A4Y2K3G4"/>
<keyword evidence="3 12" id="KW-0813">Transport</keyword>
<evidence type="ECO:0008006" key="16">
    <source>
        <dbReference type="Google" id="ProtNLM"/>
    </source>
</evidence>
<keyword evidence="10 12" id="KW-0739">Sodium transport</keyword>
<keyword evidence="9 13" id="KW-0472">Membrane</keyword>
<dbReference type="GO" id="GO:0015280">
    <property type="term" value="F:ligand-gated sodium channel activity"/>
    <property type="evidence" value="ECO:0007669"/>
    <property type="project" value="TreeGrafter"/>
</dbReference>
<evidence type="ECO:0000313" key="14">
    <source>
        <dbReference type="EMBL" id="GBM96727.1"/>
    </source>
</evidence>
<protein>
    <recommendedName>
        <fullName evidence="16">Sodium channel protein Nach</fullName>
    </recommendedName>
</protein>
<evidence type="ECO:0000313" key="15">
    <source>
        <dbReference type="Proteomes" id="UP000499080"/>
    </source>
</evidence>
<comment type="similarity">
    <text evidence="2 12">Belongs to the amiloride-sensitive sodium channel (TC 1.A.6) family.</text>
</comment>
<evidence type="ECO:0000256" key="12">
    <source>
        <dbReference type="RuleBase" id="RU000679"/>
    </source>
</evidence>
<name>A0A4Y2K3G4_ARAVE</name>
<evidence type="ECO:0000256" key="10">
    <source>
        <dbReference type="ARBA" id="ARBA00023201"/>
    </source>
</evidence>
<keyword evidence="15" id="KW-1185">Reference proteome</keyword>
<keyword evidence="4 12" id="KW-0894">Sodium channel</keyword>
<keyword evidence="8 12" id="KW-0406">Ion transport</keyword>
<accession>A0A4Y2K3G4</accession>
<dbReference type="PANTHER" id="PTHR11690">
    <property type="entry name" value="AMILORIDE-SENSITIVE SODIUM CHANNEL-RELATED"/>
    <property type="match status" value="1"/>
</dbReference>
<feature type="transmembrane region" description="Helical" evidence="13">
    <location>
        <begin position="38"/>
        <end position="63"/>
    </location>
</feature>
<gene>
    <name evidence="14" type="ORF">AVEN_79654_1</name>
</gene>
<keyword evidence="5 12" id="KW-0812">Transmembrane</keyword>
<dbReference type="OrthoDB" id="6437007at2759"/>
<dbReference type="Proteomes" id="UP000499080">
    <property type="component" value="Unassembled WGS sequence"/>
</dbReference>
<evidence type="ECO:0000256" key="2">
    <source>
        <dbReference type="ARBA" id="ARBA00007193"/>
    </source>
</evidence>
<reference evidence="14 15" key="1">
    <citation type="journal article" date="2019" name="Sci. Rep.">
        <title>Orb-weaving spider Araneus ventricosus genome elucidates the spidroin gene catalogue.</title>
        <authorList>
            <person name="Kono N."/>
            <person name="Nakamura H."/>
            <person name="Ohtoshi R."/>
            <person name="Moran D.A.P."/>
            <person name="Shinohara A."/>
            <person name="Yoshida Y."/>
            <person name="Fujiwara M."/>
            <person name="Mori M."/>
            <person name="Tomita M."/>
            <person name="Arakawa K."/>
        </authorList>
    </citation>
    <scope>NUCLEOTIDE SEQUENCE [LARGE SCALE GENOMIC DNA]</scope>
</reference>
<proteinExistence type="inferred from homology"/>
<dbReference type="InterPro" id="IPR001873">
    <property type="entry name" value="ENaC"/>
</dbReference>
<evidence type="ECO:0000256" key="1">
    <source>
        <dbReference type="ARBA" id="ARBA00004141"/>
    </source>
</evidence>
<keyword evidence="7" id="KW-0915">Sodium</keyword>
<dbReference type="EMBL" id="BGPR01004170">
    <property type="protein sequence ID" value="GBM96727.1"/>
    <property type="molecule type" value="Genomic_DNA"/>
</dbReference>
<evidence type="ECO:0000256" key="3">
    <source>
        <dbReference type="ARBA" id="ARBA00022448"/>
    </source>
</evidence>
<evidence type="ECO:0000256" key="8">
    <source>
        <dbReference type="ARBA" id="ARBA00023065"/>
    </source>
</evidence>
<evidence type="ECO:0000256" key="5">
    <source>
        <dbReference type="ARBA" id="ARBA00022692"/>
    </source>
</evidence>
<dbReference type="GO" id="GO:0005886">
    <property type="term" value="C:plasma membrane"/>
    <property type="evidence" value="ECO:0007669"/>
    <property type="project" value="TreeGrafter"/>
</dbReference>
<comment type="caution">
    <text evidence="14">The sequence shown here is derived from an EMBL/GenBank/DDBJ whole genome shotgun (WGS) entry which is preliminary data.</text>
</comment>
<sequence length="315" mass="36420">MEVQNENCQVVAVIGGSPYSSRNTYVATKKNLPGGSKFARFGCCFWKILKSLILVLCLTFFFYQSVEFYHHYVTYPLSLSIAIENPQRFKKPAVTICSRNPFPRKWFCKEYPEFCQMPTEVGQFCMKHPNRCNGYKITLTPKIGYYAEEASDELINLLWDSFLNYSKRDMIRIRNLHSKSRNTWKKVPTIVQDPYSYLSRNVATGLYIKCVSMNLHLTSESEEEYEEISAEDGQLKKIAAFKIRQDPKDAFFAWKKEQVFVVVHSPFVPVDPVSDGTAVQPGYDYNFHINLVSNVSTFIFLQCTSYSLEYILPST</sequence>
<evidence type="ECO:0000256" key="13">
    <source>
        <dbReference type="SAM" id="Phobius"/>
    </source>
</evidence>
<evidence type="ECO:0000256" key="4">
    <source>
        <dbReference type="ARBA" id="ARBA00022461"/>
    </source>
</evidence>
<evidence type="ECO:0000256" key="7">
    <source>
        <dbReference type="ARBA" id="ARBA00023053"/>
    </source>
</evidence>